<dbReference type="EMBL" id="DRWN01000011">
    <property type="protein sequence ID" value="HHK67706.1"/>
    <property type="molecule type" value="Genomic_DNA"/>
</dbReference>
<evidence type="ECO:0000313" key="2">
    <source>
        <dbReference type="EMBL" id="HHK67706.1"/>
    </source>
</evidence>
<dbReference type="Gene3D" id="3.40.1260.10">
    <property type="entry name" value="DsrEFH-like"/>
    <property type="match status" value="1"/>
</dbReference>
<dbReference type="InterPro" id="IPR027396">
    <property type="entry name" value="DsrEFH-like"/>
</dbReference>
<reference evidence="2" key="1">
    <citation type="journal article" date="2020" name="mSystems">
        <title>Genome- and Community-Level Interaction Insights into Carbon Utilization and Element Cycling Functions of Hydrothermarchaeota in Hydrothermal Sediment.</title>
        <authorList>
            <person name="Zhou Z."/>
            <person name="Liu Y."/>
            <person name="Xu W."/>
            <person name="Pan J."/>
            <person name="Luo Z.H."/>
            <person name="Li M."/>
        </authorList>
    </citation>
    <scope>NUCLEOTIDE SEQUENCE [LARGE SCALE GENOMIC DNA]</scope>
    <source>
        <strain evidence="2">SpSt-1056</strain>
    </source>
</reference>
<name>A0A7C5Q706_CALS0</name>
<dbReference type="SUPFAM" id="SSF75169">
    <property type="entry name" value="DsrEFH-like"/>
    <property type="match status" value="1"/>
</dbReference>
<dbReference type="PANTHER" id="PTHR34655">
    <property type="entry name" value="CONSERVED WITHIN P. AEROPHILUM"/>
    <property type="match status" value="1"/>
</dbReference>
<evidence type="ECO:0000256" key="1">
    <source>
        <dbReference type="SAM" id="Phobius"/>
    </source>
</evidence>
<dbReference type="PANTHER" id="PTHR34655:SF2">
    <property type="entry name" value="PEROXIREDOXIN FAMILY PROTEIN"/>
    <property type="match status" value="1"/>
</dbReference>
<organism evidence="2">
    <name type="scientific">Caldiarchaeum subterraneum</name>
    <dbReference type="NCBI Taxonomy" id="311458"/>
    <lineage>
        <taxon>Archaea</taxon>
        <taxon>Nitrososphaerota</taxon>
        <taxon>Candidatus Caldarchaeales</taxon>
        <taxon>Candidatus Caldarchaeaceae</taxon>
        <taxon>Candidatus Caldarchaeum</taxon>
    </lineage>
</organism>
<comment type="caution">
    <text evidence="2">The sequence shown here is derived from an EMBL/GenBank/DDBJ whole genome shotgun (WGS) entry which is preliminary data.</text>
</comment>
<proteinExistence type="predicted"/>
<feature type="transmembrane region" description="Helical" evidence="1">
    <location>
        <begin position="34"/>
        <end position="57"/>
    </location>
</feature>
<sequence length="166" mass="18017">MTQAQTLQQAGTTGQTSKLCIILSKGTLDMAYPALMLSNAAAVMGYEVHLFFTFWGMDVINKRKIDRLKVASVGNPGLPLPNILGMLPGMTGLVTKMLKSKMTRQKVPSIRELVKTAKENGVKLHACSTTMDVMGLRKEDFIPEVDDVVGAATFIQLSEGGQVIFI</sequence>
<keyword evidence="1" id="KW-0472">Membrane</keyword>
<dbReference type="Pfam" id="PF13686">
    <property type="entry name" value="DrsE_2"/>
    <property type="match status" value="1"/>
</dbReference>
<gene>
    <name evidence="2" type="ORF">ENM11_00930</name>
</gene>
<keyword evidence="1" id="KW-1133">Transmembrane helix</keyword>
<dbReference type="AlphaFoldDB" id="A0A7C5Q706"/>
<accession>A0A7C5Q706</accession>
<dbReference type="InterPro" id="IPR032836">
    <property type="entry name" value="DsrE2-like"/>
</dbReference>
<protein>
    <submittedName>
        <fullName evidence="2">Peroxiredoxin family protein</fullName>
    </submittedName>
</protein>
<keyword evidence="1" id="KW-0812">Transmembrane</keyword>